<keyword evidence="2" id="KW-1185">Reference proteome</keyword>
<gene>
    <name evidence="1" type="ORF">HG66A1_42320</name>
</gene>
<proteinExistence type="predicted"/>
<protein>
    <submittedName>
        <fullName evidence="1">Uncharacterized protein</fullName>
    </submittedName>
</protein>
<dbReference type="EMBL" id="CP036266">
    <property type="protein sequence ID" value="QDT22424.1"/>
    <property type="molecule type" value="Genomic_DNA"/>
</dbReference>
<reference evidence="1 2" key="1">
    <citation type="submission" date="2019-02" db="EMBL/GenBank/DDBJ databases">
        <title>Deep-cultivation of Planctomycetes and their phenomic and genomic characterization uncovers novel biology.</title>
        <authorList>
            <person name="Wiegand S."/>
            <person name="Jogler M."/>
            <person name="Boedeker C."/>
            <person name="Pinto D."/>
            <person name="Vollmers J."/>
            <person name="Rivas-Marin E."/>
            <person name="Kohn T."/>
            <person name="Peeters S.H."/>
            <person name="Heuer A."/>
            <person name="Rast P."/>
            <person name="Oberbeckmann S."/>
            <person name="Bunk B."/>
            <person name="Jeske O."/>
            <person name="Meyerdierks A."/>
            <person name="Storesund J.E."/>
            <person name="Kallscheuer N."/>
            <person name="Luecker S."/>
            <person name="Lage O.M."/>
            <person name="Pohl T."/>
            <person name="Merkel B.J."/>
            <person name="Hornburger P."/>
            <person name="Mueller R.-W."/>
            <person name="Bruemmer F."/>
            <person name="Labrenz M."/>
            <person name="Spormann A.M."/>
            <person name="Op den Camp H."/>
            <person name="Overmann J."/>
            <person name="Amann R."/>
            <person name="Jetten M.S.M."/>
            <person name="Mascher T."/>
            <person name="Medema M.H."/>
            <person name="Devos D.P."/>
            <person name="Kaster A.-K."/>
            <person name="Ovreas L."/>
            <person name="Rohde M."/>
            <person name="Galperin M.Y."/>
            <person name="Jogler C."/>
        </authorList>
    </citation>
    <scope>NUCLEOTIDE SEQUENCE [LARGE SCALE GENOMIC DNA]</scope>
    <source>
        <strain evidence="1 2">HG66A1</strain>
    </source>
</reference>
<dbReference type="AlphaFoldDB" id="A0A517PSS3"/>
<accession>A0A517PSS3</accession>
<dbReference type="RefSeq" id="WP_197993579.1">
    <property type="nucleotide sequence ID" value="NZ_CP036266.1"/>
</dbReference>
<name>A0A517PSS3_9PLAN</name>
<organism evidence="1 2">
    <name type="scientific">Gimesia chilikensis</name>
    <dbReference type="NCBI Taxonomy" id="2605989"/>
    <lineage>
        <taxon>Bacteria</taxon>
        <taxon>Pseudomonadati</taxon>
        <taxon>Planctomycetota</taxon>
        <taxon>Planctomycetia</taxon>
        <taxon>Planctomycetales</taxon>
        <taxon>Planctomycetaceae</taxon>
        <taxon>Gimesia</taxon>
    </lineage>
</organism>
<sequence>MSFDQETNKSRPLDTVTFFYITREGTPGILYVGLKTTTTVLSRVVL</sequence>
<evidence type="ECO:0000313" key="2">
    <source>
        <dbReference type="Proteomes" id="UP000320421"/>
    </source>
</evidence>
<dbReference type="Proteomes" id="UP000320421">
    <property type="component" value="Chromosome"/>
</dbReference>
<evidence type="ECO:0000313" key="1">
    <source>
        <dbReference type="EMBL" id="QDT22424.1"/>
    </source>
</evidence>